<comment type="caution">
    <text evidence="2">The sequence shown here is derived from an EMBL/GenBank/DDBJ whole genome shotgun (WGS) entry which is preliminary data.</text>
</comment>
<evidence type="ECO:0000256" key="1">
    <source>
        <dbReference type="SAM" id="MobiDB-lite"/>
    </source>
</evidence>
<dbReference type="PANTHER" id="PTHR34468">
    <property type="entry name" value="MICROTUBULE-ASSOCIATED FUTSCH-LIKE PROTEIN"/>
    <property type="match status" value="1"/>
</dbReference>
<proteinExistence type="predicted"/>
<dbReference type="STRING" id="210143.A0A1R3HLD4"/>
<dbReference type="PANTHER" id="PTHR34468:SF3">
    <property type="entry name" value="OS03G0288900 PROTEIN"/>
    <property type="match status" value="1"/>
</dbReference>
<keyword evidence="3" id="KW-1185">Reference proteome</keyword>
<name>A0A1R3HLD4_COCAP</name>
<accession>A0A1R3HLD4</accession>
<organism evidence="2 3">
    <name type="scientific">Corchorus capsularis</name>
    <name type="common">Jute</name>
    <dbReference type="NCBI Taxonomy" id="210143"/>
    <lineage>
        <taxon>Eukaryota</taxon>
        <taxon>Viridiplantae</taxon>
        <taxon>Streptophyta</taxon>
        <taxon>Embryophyta</taxon>
        <taxon>Tracheophyta</taxon>
        <taxon>Spermatophyta</taxon>
        <taxon>Magnoliopsida</taxon>
        <taxon>eudicotyledons</taxon>
        <taxon>Gunneridae</taxon>
        <taxon>Pentapetalae</taxon>
        <taxon>rosids</taxon>
        <taxon>malvids</taxon>
        <taxon>Malvales</taxon>
        <taxon>Malvaceae</taxon>
        <taxon>Grewioideae</taxon>
        <taxon>Apeibeae</taxon>
        <taxon>Corchorus</taxon>
    </lineage>
</organism>
<dbReference type="Gramene" id="OMO71237">
    <property type="protein sequence ID" value="OMO71237"/>
    <property type="gene ID" value="CCACVL1_18341"/>
</dbReference>
<gene>
    <name evidence="2" type="ORF">CCACVL1_18341</name>
</gene>
<protein>
    <submittedName>
        <fullName evidence="2">Uncharacterized protein</fullName>
    </submittedName>
</protein>
<sequence>MDFRSSPPFPGKTQLLKPRATRKPVQESKMNSKEPQVSRQRRVFGTVKNPNIPAKTMPDKPIKPSISVNKTEPKSLESMNMDSKPSLKTKDNSTEKLKKKSSCFQSQKHKENNDPNSSHSKGTVKLNENEAKTPVASRSCKKLIIGTRTPYHSAQNCSKCRFDRLETSSYWLAQIKLADSVSKHFVSASFFRLASESKAEGL</sequence>
<dbReference type="AlphaFoldDB" id="A0A1R3HLD4"/>
<evidence type="ECO:0000313" key="3">
    <source>
        <dbReference type="Proteomes" id="UP000188268"/>
    </source>
</evidence>
<dbReference type="OrthoDB" id="1918850at2759"/>
<dbReference type="Proteomes" id="UP000188268">
    <property type="component" value="Unassembled WGS sequence"/>
</dbReference>
<dbReference type="OMA" id="FHSAEKC"/>
<feature type="region of interest" description="Disordered" evidence="1">
    <location>
        <begin position="1"/>
        <end position="133"/>
    </location>
</feature>
<reference evidence="2 3" key="1">
    <citation type="submission" date="2013-09" db="EMBL/GenBank/DDBJ databases">
        <title>Corchorus capsularis genome sequencing.</title>
        <authorList>
            <person name="Alam M."/>
            <person name="Haque M.S."/>
            <person name="Islam M.S."/>
            <person name="Emdad E.M."/>
            <person name="Islam M.M."/>
            <person name="Ahmed B."/>
            <person name="Halim A."/>
            <person name="Hossen Q.M.M."/>
            <person name="Hossain M.Z."/>
            <person name="Ahmed R."/>
            <person name="Khan M.M."/>
            <person name="Islam R."/>
            <person name="Rashid M.M."/>
            <person name="Khan S.A."/>
            <person name="Rahman M.S."/>
            <person name="Alam M."/>
        </authorList>
    </citation>
    <scope>NUCLEOTIDE SEQUENCE [LARGE SCALE GENOMIC DNA]</scope>
    <source>
        <strain evidence="3">cv. CVL-1</strain>
        <tissue evidence="2">Whole seedling</tissue>
    </source>
</reference>
<evidence type="ECO:0000313" key="2">
    <source>
        <dbReference type="EMBL" id="OMO71237.1"/>
    </source>
</evidence>
<dbReference type="EMBL" id="AWWV01011675">
    <property type="protein sequence ID" value="OMO71237.1"/>
    <property type="molecule type" value="Genomic_DNA"/>
</dbReference>